<keyword evidence="4" id="KW-0611">Plant defense</keyword>
<name>A0A0D3HBI6_9ORYZ</name>
<dbReference type="GO" id="GO:0016709">
    <property type="term" value="F:oxidoreductase activity, acting on paired donors, with incorporation or reduction of molecular oxygen, NAD(P)H as one donor, and incorporation of one atom of oxygen"/>
    <property type="evidence" value="ECO:0007669"/>
    <property type="project" value="UniProtKB-ARBA"/>
</dbReference>
<evidence type="ECO:0000256" key="7">
    <source>
        <dbReference type="ARBA" id="ARBA00023004"/>
    </source>
</evidence>
<dbReference type="InterPro" id="IPR001128">
    <property type="entry name" value="Cyt_P450"/>
</dbReference>
<dbReference type="PaxDb" id="65489-OBART10G03490.1"/>
<dbReference type="InterPro" id="IPR017972">
    <property type="entry name" value="Cyt_P450_CS"/>
</dbReference>
<evidence type="ECO:0008006" key="12">
    <source>
        <dbReference type="Google" id="ProtNLM"/>
    </source>
</evidence>
<dbReference type="AlphaFoldDB" id="A0A0D3HBI6"/>
<dbReference type="EnsemblPlants" id="OBART10G03490.1">
    <property type="protein sequence ID" value="OBART10G03490.1"/>
    <property type="gene ID" value="OBART10G03490"/>
</dbReference>
<dbReference type="eggNOG" id="KOG0156">
    <property type="taxonomic scope" value="Eukaryota"/>
</dbReference>
<proteinExistence type="inferred from homology"/>
<comment type="similarity">
    <text evidence="1 8">Belongs to the cytochrome P450 family.</text>
</comment>
<dbReference type="GO" id="GO:0006952">
    <property type="term" value="P:defense response"/>
    <property type="evidence" value="ECO:0007669"/>
    <property type="project" value="UniProtKB-KW"/>
</dbReference>
<dbReference type="Gramene" id="OBART10G03490.1">
    <property type="protein sequence ID" value="OBART10G03490.1"/>
    <property type="gene ID" value="OBART10G03490"/>
</dbReference>
<keyword evidence="8" id="KW-0349">Heme</keyword>
<keyword evidence="5" id="KW-1133">Transmembrane helix</keyword>
<dbReference type="SUPFAM" id="SSF48264">
    <property type="entry name" value="Cytochrome P450"/>
    <property type="match status" value="2"/>
</dbReference>
<keyword evidence="3 8" id="KW-0479">Metal-binding</keyword>
<dbReference type="InterPro" id="IPR036396">
    <property type="entry name" value="Cyt_P450_sf"/>
</dbReference>
<feature type="region of interest" description="Disordered" evidence="9">
    <location>
        <begin position="248"/>
        <end position="276"/>
    </location>
</feature>
<reference evidence="10" key="1">
    <citation type="journal article" date="2009" name="Rice">
        <title>De Novo Next Generation Sequencing of Plant Genomes.</title>
        <authorList>
            <person name="Rounsley S."/>
            <person name="Marri P.R."/>
            <person name="Yu Y."/>
            <person name="He R."/>
            <person name="Sisneros N."/>
            <person name="Goicoechea J.L."/>
            <person name="Lee S.J."/>
            <person name="Angelova A."/>
            <person name="Kudrna D."/>
            <person name="Luo M."/>
            <person name="Affourtit J."/>
            <person name="Desany B."/>
            <person name="Knight J."/>
            <person name="Niazi F."/>
            <person name="Egholm M."/>
            <person name="Wing R.A."/>
        </authorList>
    </citation>
    <scope>NUCLEOTIDE SEQUENCE [LARGE SCALE GENOMIC DNA]</scope>
    <source>
        <strain evidence="10">cv. IRGC 105608</strain>
    </source>
</reference>
<evidence type="ECO:0000256" key="5">
    <source>
        <dbReference type="ARBA" id="ARBA00022989"/>
    </source>
</evidence>
<dbReference type="FunFam" id="1.10.630.10:FF:000163">
    <property type="entry name" value="Geraniol 8-hydroxylase"/>
    <property type="match status" value="1"/>
</dbReference>
<keyword evidence="6 8" id="KW-0560">Oxidoreductase</keyword>
<evidence type="ECO:0000256" key="8">
    <source>
        <dbReference type="RuleBase" id="RU000461"/>
    </source>
</evidence>
<evidence type="ECO:0000256" key="4">
    <source>
        <dbReference type="ARBA" id="ARBA00022821"/>
    </source>
</evidence>
<dbReference type="Pfam" id="PF00067">
    <property type="entry name" value="p450"/>
    <property type="match status" value="2"/>
</dbReference>
<keyword evidence="11" id="KW-1185">Reference proteome</keyword>
<dbReference type="GO" id="GO:0051502">
    <property type="term" value="P:diterpene phytoalexin biosynthetic process"/>
    <property type="evidence" value="ECO:0007669"/>
    <property type="project" value="UniProtKB-ARBA"/>
</dbReference>
<dbReference type="Proteomes" id="UP000026960">
    <property type="component" value="Chromosome 10"/>
</dbReference>
<sequence>MDNRRLHGMKEKDGDFLEVLLRLAARDDDVAGLDGDTLRSLFTDLFGAGSDTSSSTVEWAMTELLQNPISMAKLCDELRRVVGSRRLIEESEIGKLPYLQAVIKETFRLHPPAPLLLPRQATRTIQIMGYTIPKGTRVLINVWAMGRDEDIWPEAGKFMPERFLERTIDYKGGDLELIPFGAGRRICPGMPLAVRMVHVLLASLLIHFKWRLPAEVEGNRIDMTEKFGVTLAKANHLCAMAIPTRRWRSSSTTSRAGARRHGGGHRPRGVHHEPEPAHTRTIFSHDLTSLDDHGASKEFQQVVTGIMEAVGSPNLSDFFPALAAVDLQGWRRRLSGLFARLHRLFDAEMDHCRLHGMKEKDGDFLEVLLWHAARDDDTARLDGDTLRSLFTDLFTAGSDTSSSTVEWAMAELLQHPISMAKLCDELRRVVGSRRRIEEFEIGQLPYLQAVIKETFRLHSPAPLLLPRQATRTIQILGYTIPKGTRVLINVWAMGRDEDIWPEAGKFMPERFLERTIDYKGGDLELIPFGAGRRICPGMPLAVRMVHVLLASLLIHFKWRLPAEVEGNRIDMTEKFGVTLAKANHLCAMATPTKSQSFMCDGHTNVSQSQALVGKK</sequence>
<dbReference type="InterPro" id="IPR002401">
    <property type="entry name" value="Cyt_P450_E_grp-I"/>
</dbReference>
<feature type="compositionally biased region" description="Basic residues" evidence="9">
    <location>
        <begin position="257"/>
        <end position="269"/>
    </location>
</feature>
<evidence type="ECO:0000313" key="11">
    <source>
        <dbReference type="Proteomes" id="UP000026960"/>
    </source>
</evidence>
<reference evidence="10" key="2">
    <citation type="submission" date="2015-03" db="UniProtKB">
        <authorList>
            <consortium name="EnsemblPlants"/>
        </authorList>
    </citation>
    <scope>IDENTIFICATION</scope>
</reference>
<dbReference type="HOGENOM" id="CLU_444378_0_0_1"/>
<evidence type="ECO:0000256" key="9">
    <source>
        <dbReference type="SAM" id="MobiDB-lite"/>
    </source>
</evidence>
<dbReference type="GO" id="GO:0005506">
    <property type="term" value="F:iron ion binding"/>
    <property type="evidence" value="ECO:0007669"/>
    <property type="project" value="InterPro"/>
</dbReference>
<keyword evidence="2" id="KW-0812">Transmembrane</keyword>
<dbReference type="PANTHER" id="PTHR47950">
    <property type="entry name" value="CYTOCHROME P450, FAMILY 76, SUBFAMILY C, POLYPEPTIDE 5-RELATED"/>
    <property type="match status" value="1"/>
</dbReference>
<protein>
    <recommendedName>
        <fullName evidence="12">Cytochrome P450</fullName>
    </recommendedName>
</protein>
<organism evidence="10">
    <name type="scientific">Oryza barthii</name>
    <dbReference type="NCBI Taxonomy" id="65489"/>
    <lineage>
        <taxon>Eukaryota</taxon>
        <taxon>Viridiplantae</taxon>
        <taxon>Streptophyta</taxon>
        <taxon>Embryophyta</taxon>
        <taxon>Tracheophyta</taxon>
        <taxon>Spermatophyta</taxon>
        <taxon>Magnoliopsida</taxon>
        <taxon>Liliopsida</taxon>
        <taxon>Poales</taxon>
        <taxon>Poaceae</taxon>
        <taxon>BOP clade</taxon>
        <taxon>Oryzoideae</taxon>
        <taxon>Oryzeae</taxon>
        <taxon>Oryzinae</taxon>
        <taxon>Oryza</taxon>
    </lineage>
</organism>
<keyword evidence="7 8" id="KW-0408">Iron</keyword>
<dbReference type="PRINTS" id="PR00385">
    <property type="entry name" value="P450"/>
</dbReference>
<evidence type="ECO:0000256" key="3">
    <source>
        <dbReference type="ARBA" id="ARBA00022723"/>
    </source>
</evidence>
<keyword evidence="8" id="KW-0503">Monooxygenase</keyword>
<dbReference type="GO" id="GO:0020037">
    <property type="term" value="F:heme binding"/>
    <property type="evidence" value="ECO:0007669"/>
    <property type="project" value="InterPro"/>
</dbReference>
<evidence type="ECO:0000256" key="6">
    <source>
        <dbReference type="ARBA" id="ARBA00023002"/>
    </source>
</evidence>
<dbReference type="PANTHER" id="PTHR47950:SF48">
    <property type="entry name" value="CYTOCHROME P450 FAMILY PROTEIN, EXPRESSED"/>
    <property type="match status" value="1"/>
</dbReference>
<evidence type="ECO:0000313" key="10">
    <source>
        <dbReference type="EnsemblPlants" id="OBART10G03490.1"/>
    </source>
</evidence>
<dbReference type="STRING" id="65489.A0A0D3HBI6"/>
<dbReference type="PROSITE" id="PS00086">
    <property type="entry name" value="CYTOCHROME_P450"/>
    <property type="match status" value="2"/>
</dbReference>
<accession>A0A0D3HBI6</accession>
<keyword evidence="5" id="KW-0472">Membrane</keyword>
<evidence type="ECO:0000256" key="2">
    <source>
        <dbReference type="ARBA" id="ARBA00022692"/>
    </source>
</evidence>
<dbReference type="PRINTS" id="PR00463">
    <property type="entry name" value="EP450I"/>
</dbReference>
<evidence type="ECO:0000256" key="1">
    <source>
        <dbReference type="ARBA" id="ARBA00010617"/>
    </source>
</evidence>
<dbReference type="FunFam" id="1.10.630.10:FF:000007">
    <property type="entry name" value="Cytochrome P450 76C4"/>
    <property type="match status" value="1"/>
</dbReference>
<dbReference type="Gene3D" id="1.10.630.10">
    <property type="entry name" value="Cytochrome P450"/>
    <property type="match status" value="2"/>
</dbReference>